<comment type="catalytic activity">
    <reaction evidence="1 16">
        <text>L-histidyl-[protein] + phosphoenolpyruvate = N(pros)-phospho-L-histidyl-[protein] + pyruvate</text>
        <dbReference type="Rhea" id="RHEA:23880"/>
        <dbReference type="Rhea" id="RHEA-COMP:9745"/>
        <dbReference type="Rhea" id="RHEA-COMP:9746"/>
        <dbReference type="ChEBI" id="CHEBI:15361"/>
        <dbReference type="ChEBI" id="CHEBI:29979"/>
        <dbReference type="ChEBI" id="CHEBI:58702"/>
        <dbReference type="ChEBI" id="CHEBI:64837"/>
        <dbReference type="EC" id="2.7.3.9"/>
    </reaction>
</comment>
<protein>
    <recommendedName>
        <fullName evidence="6 16">Phosphoenolpyruvate-protein phosphotransferase</fullName>
        <ecNumber evidence="5 16">2.7.3.9</ecNumber>
    </recommendedName>
    <alternativeName>
        <fullName evidence="15 16">Phosphotransferase system, enzyme I</fullName>
    </alternativeName>
</protein>
<evidence type="ECO:0000259" key="22">
    <source>
        <dbReference type="Pfam" id="PF05524"/>
    </source>
</evidence>
<evidence type="ECO:0000256" key="5">
    <source>
        <dbReference type="ARBA" id="ARBA00012232"/>
    </source>
</evidence>
<dbReference type="OrthoDB" id="9765468at2"/>
<evidence type="ECO:0000313" key="23">
    <source>
        <dbReference type="EMBL" id="RLV59266.1"/>
    </source>
</evidence>
<dbReference type="Pfam" id="PF05524">
    <property type="entry name" value="PEP-utilisers_N"/>
    <property type="match status" value="1"/>
</dbReference>
<gene>
    <name evidence="23" type="primary">ptsP</name>
    <name evidence="23" type="ORF">D5018_13025</name>
</gene>
<feature type="binding site" evidence="19">
    <location>
        <position position="453"/>
    </location>
    <ligand>
        <name>Mg(2+)</name>
        <dbReference type="ChEBI" id="CHEBI:18420"/>
    </ligand>
</feature>
<feature type="binding site" evidence="18">
    <location>
        <position position="295"/>
    </location>
    <ligand>
        <name>phosphoenolpyruvate</name>
        <dbReference type="ChEBI" id="CHEBI:58702"/>
    </ligand>
</feature>
<dbReference type="GO" id="GO:0016301">
    <property type="term" value="F:kinase activity"/>
    <property type="evidence" value="ECO:0007669"/>
    <property type="project" value="UniProtKB-KW"/>
</dbReference>
<evidence type="ECO:0000256" key="8">
    <source>
        <dbReference type="ARBA" id="ARBA00022490"/>
    </source>
</evidence>
<dbReference type="InterPro" id="IPR036637">
    <property type="entry name" value="Phosphohistidine_dom_sf"/>
</dbReference>
<dbReference type="GO" id="GO:0009401">
    <property type="term" value="P:phosphoenolpyruvate-dependent sugar phosphotransferase system"/>
    <property type="evidence" value="ECO:0007669"/>
    <property type="project" value="UniProtKB-KW"/>
</dbReference>
<evidence type="ECO:0000256" key="10">
    <source>
        <dbReference type="ARBA" id="ARBA00022679"/>
    </source>
</evidence>
<dbReference type="PROSITE" id="PS00370">
    <property type="entry name" value="PEP_ENZYMES_PHOS_SITE"/>
    <property type="match status" value="1"/>
</dbReference>
<evidence type="ECO:0000256" key="12">
    <source>
        <dbReference type="ARBA" id="ARBA00022723"/>
    </source>
</evidence>
<evidence type="ECO:0000256" key="2">
    <source>
        <dbReference type="ARBA" id="ARBA00001946"/>
    </source>
</evidence>
<feature type="domain" description="PEP-utilising enzyme C-terminal" evidence="21">
    <location>
        <begin position="255"/>
        <end position="535"/>
    </location>
</feature>
<evidence type="ECO:0000256" key="14">
    <source>
        <dbReference type="ARBA" id="ARBA00022842"/>
    </source>
</evidence>
<feature type="binding site" evidence="18">
    <location>
        <position position="331"/>
    </location>
    <ligand>
        <name>phosphoenolpyruvate</name>
        <dbReference type="ChEBI" id="CHEBI:58702"/>
    </ligand>
</feature>
<dbReference type="RefSeq" id="WP_121839435.1">
    <property type="nucleotide sequence ID" value="NZ_ML014788.1"/>
</dbReference>
<accession>A0A3L8PVA7</accession>
<dbReference type="SUPFAM" id="SSF47831">
    <property type="entry name" value="Enzyme I of the PEP:sugar phosphotransferase system HPr-binding (sub)domain"/>
    <property type="match status" value="1"/>
</dbReference>
<dbReference type="Gene3D" id="1.10.274.10">
    <property type="entry name" value="PtsI, HPr-binding domain"/>
    <property type="match status" value="1"/>
</dbReference>
<proteinExistence type="inferred from homology"/>
<dbReference type="Pfam" id="PF00391">
    <property type="entry name" value="PEP-utilizers"/>
    <property type="match status" value="1"/>
</dbReference>
<keyword evidence="9 16" id="KW-0762">Sugar transport</keyword>
<evidence type="ECO:0000256" key="11">
    <source>
        <dbReference type="ARBA" id="ARBA00022683"/>
    </source>
</evidence>
<evidence type="ECO:0000256" key="19">
    <source>
        <dbReference type="PIRSR" id="PIRSR000732-3"/>
    </source>
</evidence>
<dbReference type="EC" id="2.7.3.9" evidence="5 16"/>
<evidence type="ECO:0000256" key="9">
    <source>
        <dbReference type="ARBA" id="ARBA00022597"/>
    </source>
</evidence>
<dbReference type="PANTHER" id="PTHR46244:SF6">
    <property type="entry name" value="PHOSPHOENOLPYRUVATE-PROTEIN PHOSPHOTRANSFERASE"/>
    <property type="match status" value="1"/>
</dbReference>
<feature type="active site" description="Tele-phosphohistidine intermediate" evidence="17">
    <location>
        <position position="188"/>
    </location>
</feature>
<dbReference type="Pfam" id="PF02896">
    <property type="entry name" value="PEP-utilizers_C"/>
    <property type="match status" value="1"/>
</dbReference>
<dbReference type="InterPro" id="IPR015813">
    <property type="entry name" value="Pyrv/PenolPyrv_kinase-like_dom"/>
</dbReference>
<dbReference type="SUPFAM" id="SSF51621">
    <property type="entry name" value="Phosphoenolpyruvate/pyruvate domain"/>
    <property type="match status" value="1"/>
</dbReference>
<evidence type="ECO:0000256" key="13">
    <source>
        <dbReference type="ARBA" id="ARBA00022777"/>
    </source>
</evidence>
<keyword evidence="7 16" id="KW-0813">Transport</keyword>
<sequence>MSVTGIIGSTGLAFGQAVHIIEQDYSVDLHLLRKNEVPKEQQRLREAIHHILQLLIISLEHLDSDSENYKLIESDILLLDDQALLNQMLNCIEGKRYSASLAVQRTFETHAYEIECIEDPMIASRGQDIRHLSARIIASINGTLSWSLEHLDQDTIILAHDITPAEFALLPKKYIRGIVLETGGITSHTAILARAAGIPALLDCQYQHLNIQNGQPIALDAIDGVLHHLPDNELVKALSDKQLKDKSKINALLSIKNQTTQTVDGHPVSLWVNVTGLNDVIRSTEIGSLGVGLFRTEFMLMHATEYPCEQKQYQTFCDALHSLNGMPLTIRTLDLGADKPLPFERKVQEDNPALGIRGCRYSLAHPQYFKPQLKAAMRAANHGHVRLMFPMINQIEEIEEIKAVIEECKQELVNNDIGYGDFEFGIMIETPAAVFNLTSMLPELDFISIGTNDLTQYSMAADRSNTKLARVFPSLSPAILKTIDLIVIQAKQFDVSVSLCGELASVPKVVPLLVGLGLSELSVDLNKFLEIKSIICSGDYNQFQELAEKALKQTKIQPLQQLIYTRI</sequence>
<dbReference type="InterPro" id="IPR006318">
    <property type="entry name" value="PTS_EI-like"/>
</dbReference>
<comment type="function">
    <text evidence="16">General (non sugar-specific) component of the phosphoenolpyruvate-dependent sugar phosphotransferase system (sugar PTS). This major carbohydrate active-transport system catalyzes the phosphorylation of incoming sugar substrates concomitantly with their translocation across the cell membrane. Enzyme I transfers the phosphoryl group from phosphoenolpyruvate (PEP) to the phosphoryl carrier protein (HPr).</text>
</comment>
<dbReference type="InterPro" id="IPR024692">
    <property type="entry name" value="PTS_EI"/>
</dbReference>
<feature type="domain" description="Phosphotransferase system enzyme I N-terminal" evidence="22">
    <location>
        <begin position="4"/>
        <end position="125"/>
    </location>
</feature>
<evidence type="ECO:0000256" key="1">
    <source>
        <dbReference type="ARBA" id="ARBA00000683"/>
    </source>
</evidence>
<evidence type="ECO:0000256" key="15">
    <source>
        <dbReference type="ARBA" id="ARBA00033235"/>
    </source>
</evidence>
<comment type="similarity">
    <text evidence="4 16">Belongs to the PEP-utilizing enzyme family.</text>
</comment>
<keyword evidence="8 16" id="KW-0963">Cytoplasm</keyword>
<dbReference type="EMBL" id="QZEI01000039">
    <property type="protein sequence ID" value="RLV59266.1"/>
    <property type="molecule type" value="Genomic_DNA"/>
</dbReference>
<dbReference type="AlphaFoldDB" id="A0A3L8PVA7"/>
<feature type="binding site" evidence="18">
    <location>
        <position position="463"/>
    </location>
    <ligand>
        <name>phosphoenolpyruvate</name>
        <dbReference type="ChEBI" id="CHEBI:58702"/>
    </ligand>
</feature>
<organism evidence="23 24">
    <name type="scientific">Parashewanella curva</name>
    <dbReference type="NCBI Taxonomy" id="2338552"/>
    <lineage>
        <taxon>Bacteria</taxon>
        <taxon>Pseudomonadati</taxon>
        <taxon>Pseudomonadota</taxon>
        <taxon>Gammaproteobacteria</taxon>
        <taxon>Alteromonadales</taxon>
        <taxon>Shewanellaceae</taxon>
        <taxon>Parashewanella</taxon>
    </lineage>
</organism>
<evidence type="ECO:0000259" key="21">
    <source>
        <dbReference type="Pfam" id="PF02896"/>
    </source>
</evidence>
<keyword evidence="14 16" id="KW-0460">Magnesium</keyword>
<dbReference type="InterPro" id="IPR000121">
    <property type="entry name" value="PEP_util_C"/>
</dbReference>
<dbReference type="GO" id="GO:0008965">
    <property type="term" value="F:phosphoenolpyruvate-protein phosphotransferase activity"/>
    <property type="evidence" value="ECO:0007669"/>
    <property type="project" value="UniProtKB-EC"/>
</dbReference>
<evidence type="ECO:0000256" key="16">
    <source>
        <dbReference type="PIRNR" id="PIRNR000732"/>
    </source>
</evidence>
<dbReference type="PRINTS" id="PR01736">
    <property type="entry name" value="PHPHTRNFRASE"/>
</dbReference>
<dbReference type="InterPro" id="IPR040442">
    <property type="entry name" value="Pyrv_kinase-like_dom_sf"/>
</dbReference>
<evidence type="ECO:0000256" key="17">
    <source>
        <dbReference type="PIRSR" id="PIRSR000732-1"/>
    </source>
</evidence>
<name>A0A3L8PVA7_9GAMM</name>
<dbReference type="Gene3D" id="3.20.20.60">
    <property type="entry name" value="Phosphoenolpyruvate-binding domains"/>
    <property type="match status" value="1"/>
</dbReference>
<dbReference type="PROSITE" id="PS00742">
    <property type="entry name" value="PEP_ENZYMES_2"/>
    <property type="match status" value="1"/>
</dbReference>
<feature type="binding site" evidence="18">
    <location>
        <begin position="452"/>
        <end position="453"/>
    </location>
    <ligand>
        <name>phosphoenolpyruvate</name>
        <dbReference type="ChEBI" id="CHEBI:58702"/>
    </ligand>
</feature>
<feature type="active site" description="Proton donor" evidence="17">
    <location>
        <position position="500"/>
    </location>
</feature>
<dbReference type="InterPro" id="IPR050499">
    <property type="entry name" value="PEP-utilizing_PTS_enzyme"/>
</dbReference>
<dbReference type="SUPFAM" id="SSF52009">
    <property type="entry name" value="Phosphohistidine domain"/>
    <property type="match status" value="1"/>
</dbReference>
<dbReference type="GO" id="GO:0005737">
    <property type="term" value="C:cytoplasm"/>
    <property type="evidence" value="ECO:0007669"/>
    <property type="project" value="UniProtKB-SubCell"/>
</dbReference>
<keyword evidence="12 16" id="KW-0479">Metal-binding</keyword>
<keyword evidence="11 16" id="KW-0598">Phosphotransferase system</keyword>
<dbReference type="PIRSF" id="PIRSF000732">
    <property type="entry name" value="PTS_enzyme_I"/>
    <property type="match status" value="1"/>
</dbReference>
<dbReference type="GO" id="GO:0046872">
    <property type="term" value="F:metal ion binding"/>
    <property type="evidence" value="ECO:0007669"/>
    <property type="project" value="UniProtKB-KW"/>
</dbReference>
<dbReference type="InterPro" id="IPR008279">
    <property type="entry name" value="PEP-util_enz_mobile_dom"/>
</dbReference>
<keyword evidence="23" id="KW-0670">Pyruvate</keyword>
<dbReference type="InterPro" id="IPR036618">
    <property type="entry name" value="PtsI_HPr-bd_sf"/>
</dbReference>
<keyword evidence="13 16" id="KW-0418">Kinase</keyword>
<evidence type="ECO:0000256" key="6">
    <source>
        <dbReference type="ARBA" id="ARBA00016544"/>
    </source>
</evidence>
<feature type="domain" description="PEP-utilising enzyme mobile" evidence="20">
    <location>
        <begin position="152"/>
        <end position="224"/>
    </location>
</feature>
<dbReference type="NCBIfam" id="TIGR01417">
    <property type="entry name" value="PTS_I_fam"/>
    <property type="match status" value="1"/>
</dbReference>
<keyword evidence="10 16" id="KW-0808">Transferase</keyword>
<comment type="cofactor">
    <cofactor evidence="2 16 19">
        <name>Mg(2+)</name>
        <dbReference type="ChEBI" id="CHEBI:18420"/>
    </cofactor>
</comment>
<dbReference type="PANTHER" id="PTHR46244">
    <property type="entry name" value="PHOSPHOENOLPYRUVATE-PROTEIN PHOSPHOTRANSFERASE"/>
    <property type="match status" value="1"/>
</dbReference>
<evidence type="ECO:0000256" key="3">
    <source>
        <dbReference type="ARBA" id="ARBA00004496"/>
    </source>
</evidence>
<reference evidence="23 24" key="1">
    <citation type="submission" date="2018-09" db="EMBL/GenBank/DDBJ databases">
        <title>Phylogeny of the Shewanellaceae, and recommendation for two new genera, Pseudoshewanella and Parashewanella.</title>
        <authorList>
            <person name="Wang G."/>
        </authorList>
    </citation>
    <scope>NUCLEOTIDE SEQUENCE [LARGE SCALE GENOMIC DNA]</scope>
    <source>
        <strain evidence="23 24">C51</strain>
    </source>
</reference>
<dbReference type="InterPro" id="IPR008731">
    <property type="entry name" value="PTS_EIN"/>
</dbReference>
<evidence type="ECO:0000256" key="18">
    <source>
        <dbReference type="PIRSR" id="PIRSR000732-2"/>
    </source>
</evidence>
<dbReference type="InterPro" id="IPR018274">
    <property type="entry name" value="PEP_util_AS"/>
</dbReference>
<feature type="binding site" evidence="19">
    <location>
        <position position="429"/>
    </location>
    <ligand>
        <name>Mg(2+)</name>
        <dbReference type="ChEBI" id="CHEBI:18420"/>
    </ligand>
</feature>
<keyword evidence="24" id="KW-1185">Reference proteome</keyword>
<dbReference type="Proteomes" id="UP000281474">
    <property type="component" value="Unassembled WGS sequence"/>
</dbReference>
<evidence type="ECO:0000259" key="20">
    <source>
        <dbReference type="Pfam" id="PF00391"/>
    </source>
</evidence>
<dbReference type="InterPro" id="IPR023151">
    <property type="entry name" value="PEP_util_CS"/>
</dbReference>
<evidence type="ECO:0000256" key="7">
    <source>
        <dbReference type="ARBA" id="ARBA00022448"/>
    </source>
</evidence>
<comment type="caution">
    <text evidence="23">The sequence shown here is derived from an EMBL/GenBank/DDBJ whole genome shotgun (WGS) entry which is preliminary data.</text>
</comment>
<evidence type="ECO:0000313" key="24">
    <source>
        <dbReference type="Proteomes" id="UP000281474"/>
    </source>
</evidence>
<comment type="subcellular location">
    <subcellularLocation>
        <location evidence="3 16">Cytoplasm</location>
    </subcellularLocation>
</comment>
<evidence type="ECO:0000256" key="4">
    <source>
        <dbReference type="ARBA" id="ARBA00007837"/>
    </source>
</evidence>
<dbReference type="Gene3D" id="3.50.30.10">
    <property type="entry name" value="Phosphohistidine domain"/>
    <property type="match status" value="1"/>
</dbReference>